<feature type="domain" description="RRP12 HEAT" evidence="2">
    <location>
        <begin position="304"/>
        <end position="610"/>
    </location>
</feature>
<evidence type="ECO:0000259" key="3">
    <source>
        <dbReference type="Pfam" id="PF25772"/>
    </source>
</evidence>
<dbReference type="Pfam" id="PF25772">
    <property type="entry name" value="HEAT_RRP12_N"/>
    <property type="match status" value="1"/>
</dbReference>
<name>A0A5P1ELI1_ASPOF</name>
<dbReference type="OMA" id="YLTHSEP"/>
<accession>A0A5P1ELI1</accession>
<reference evidence="5" key="1">
    <citation type="journal article" date="2017" name="Nat. Commun.">
        <title>The asparagus genome sheds light on the origin and evolution of a young Y chromosome.</title>
        <authorList>
            <person name="Harkess A."/>
            <person name="Zhou J."/>
            <person name="Xu C."/>
            <person name="Bowers J.E."/>
            <person name="Van der Hulst R."/>
            <person name="Ayyampalayam S."/>
            <person name="Mercati F."/>
            <person name="Riccardi P."/>
            <person name="McKain M.R."/>
            <person name="Kakrana A."/>
            <person name="Tang H."/>
            <person name="Ray J."/>
            <person name="Groenendijk J."/>
            <person name="Arikit S."/>
            <person name="Mathioni S.M."/>
            <person name="Nakano M."/>
            <person name="Shan H."/>
            <person name="Telgmann-Rauber A."/>
            <person name="Kanno A."/>
            <person name="Yue Z."/>
            <person name="Chen H."/>
            <person name="Li W."/>
            <person name="Chen Y."/>
            <person name="Xu X."/>
            <person name="Zhang Y."/>
            <person name="Luo S."/>
            <person name="Chen H."/>
            <person name="Gao J."/>
            <person name="Mao Z."/>
            <person name="Pires J.C."/>
            <person name="Luo M."/>
            <person name="Kudrna D."/>
            <person name="Wing R.A."/>
            <person name="Meyers B.C."/>
            <person name="Yi K."/>
            <person name="Kong H."/>
            <person name="Lavrijsen P."/>
            <person name="Sunseri F."/>
            <person name="Falavigna A."/>
            <person name="Ye Y."/>
            <person name="Leebens-Mack J.H."/>
            <person name="Chen G."/>
        </authorList>
    </citation>
    <scope>NUCLEOTIDE SEQUENCE [LARGE SCALE GENOMIC DNA]</scope>
    <source>
        <strain evidence="5">cv. DH0086</strain>
    </source>
</reference>
<dbReference type="GO" id="GO:0003729">
    <property type="term" value="F:mRNA binding"/>
    <property type="evidence" value="ECO:0007669"/>
    <property type="project" value="EnsemblPlants"/>
</dbReference>
<dbReference type="AlphaFoldDB" id="A0A5P1ELI1"/>
<dbReference type="PANTHER" id="PTHR48445:SF1">
    <property type="entry name" value="OS02G0782100 PROTEIN"/>
    <property type="match status" value="1"/>
</dbReference>
<dbReference type="Pfam" id="PF08161">
    <property type="entry name" value="RRP12_HEAT"/>
    <property type="match status" value="1"/>
</dbReference>
<dbReference type="PANTHER" id="PTHR48445">
    <property type="entry name" value="OS02G0782100 PROTEIN"/>
    <property type="match status" value="1"/>
</dbReference>
<sequence length="1015" mass="111494">MAQALKDQSIPQSPVAFFAATVSSLDRLSRDPNSGTDPVTSALLGFLAMTVPRVPPAVVRSKWDSVAEMLVRVLGLVALPVSGVKAGLKCVGSLVKVGEKGNWAQVSAVYGVVLGFVTDPRPKVRKQSHACLYDILQSIRGSSAIVLASEGVTNLFERFLLLAGGSDSSALDAAGGPRGAMEVLYILNAIKNCLPLMSLKYATNIMKYCKSLVNLRQPILTKTVMEILQSFCSSPTAEVAAEVLLDLLCTLAIYVAEKSLIADEMASTARLLHIGMKKVHSLNREICIVKLPLIFNTLGDVLTSEHEEAIFAAAEAFKGLISSCVDEGLVKQGFDQITVNTGGGIRKSGPTIIERICSTMEGLLGYKYNAVWDMSFQVLSAAFYQLGNFSSSLMAGTVRSLANLESLPDEDLPFRKRLHECIGSAVGAMGPEIFLSILPLNVDAENISDANVWLLPILKQYTVGAHLKFFSHNILDMIKVLQQKSHKLEAEGRTFSAKSAEGLVYQLWSLLPAFCNYPVDTSTSFKDLQKVICLTLPRESELHGIMCSSLQILIGQNKSVLEEGSITLDDKLSDQERKAKEHYTQAVAEENLKAIRSSSSKMLSVLSDTFLNSSKDNGGCLQSTIREFASISDKNIVKNFFKKVMIKLLRATEKASKGKQLESSSDMQIDESSNAASLLHARGLLLDLAVCLLPGVDKEEIDLLFTAIRSPLQDKEGSMQKKAYKTLATILKESDEFLSSKVDELIPLLLEATDSCHFSAKRHRLDSLYYLIVYVSKDTSEQRKTESIIAFLTEIILALKEVNRKTRNRAYDLLVEIGHACGDEDQGGKKENLFEFFKMVAGGLAGEKPHMISAAVKGLARLVYEFSDLVGAAYSLLPSSFLLLQRKNREIIKANLGLIKVLVAKSKSEGLQMHLRTMVQGLLKWQDNTKNHFKAKSDICIMMHLSFVVYSQQRTPELWPNNFRKLLNRRAERKASARKGMASVMKFTKKFEGKSASAALSAKGVNLKKKKRGNK</sequence>
<evidence type="ECO:0000259" key="2">
    <source>
        <dbReference type="Pfam" id="PF08161"/>
    </source>
</evidence>
<dbReference type="SUPFAM" id="SSF48371">
    <property type="entry name" value="ARM repeat"/>
    <property type="match status" value="1"/>
</dbReference>
<dbReference type="Gramene" id="ONK66057">
    <property type="protein sequence ID" value="ONK66057"/>
    <property type="gene ID" value="A4U43_C06F3720"/>
</dbReference>
<organism evidence="4 5">
    <name type="scientific">Asparagus officinalis</name>
    <name type="common">Garden asparagus</name>
    <dbReference type="NCBI Taxonomy" id="4686"/>
    <lineage>
        <taxon>Eukaryota</taxon>
        <taxon>Viridiplantae</taxon>
        <taxon>Streptophyta</taxon>
        <taxon>Embryophyta</taxon>
        <taxon>Tracheophyta</taxon>
        <taxon>Spermatophyta</taxon>
        <taxon>Magnoliopsida</taxon>
        <taxon>Liliopsida</taxon>
        <taxon>Asparagales</taxon>
        <taxon>Asparagaceae</taxon>
        <taxon>Asparagoideae</taxon>
        <taxon>Asparagus</taxon>
    </lineage>
</organism>
<dbReference type="InterPro" id="IPR016024">
    <property type="entry name" value="ARM-type_fold"/>
</dbReference>
<keyword evidence="5" id="KW-1185">Reference proteome</keyword>
<proteinExistence type="inferred from homology"/>
<dbReference type="InterPro" id="IPR011989">
    <property type="entry name" value="ARM-like"/>
</dbReference>
<dbReference type="Gene3D" id="1.25.10.10">
    <property type="entry name" value="Leucine-rich Repeat Variant"/>
    <property type="match status" value="1"/>
</dbReference>
<protein>
    <submittedName>
        <fullName evidence="4">Uncharacterized protein</fullName>
    </submittedName>
</protein>
<evidence type="ECO:0000313" key="5">
    <source>
        <dbReference type="Proteomes" id="UP000243459"/>
    </source>
</evidence>
<dbReference type="Proteomes" id="UP000243459">
    <property type="component" value="Chromosome 6"/>
</dbReference>
<feature type="domain" description="RRP12 N-terminal HEAT" evidence="3">
    <location>
        <begin position="1"/>
        <end position="239"/>
    </location>
</feature>
<dbReference type="InterPro" id="IPR012978">
    <property type="entry name" value="HEAT_RRP12"/>
</dbReference>
<evidence type="ECO:0000256" key="1">
    <source>
        <dbReference type="ARBA" id="ARBA00007690"/>
    </source>
</evidence>
<gene>
    <name evidence="4" type="ORF">A4U43_C06F3720</name>
</gene>
<dbReference type="InterPro" id="IPR057860">
    <property type="entry name" value="HEAT_RRP12_N"/>
</dbReference>
<evidence type="ECO:0000313" key="4">
    <source>
        <dbReference type="EMBL" id="ONK66057.1"/>
    </source>
</evidence>
<dbReference type="EMBL" id="CM007386">
    <property type="protein sequence ID" value="ONK66057.1"/>
    <property type="molecule type" value="Genomic_DNA"/>
</dbReference>
<comment type="similarity">
    <text evidence="1">Belongs to the RRP12 family.</text>
</comment>